<feature type="non-terminal residue" evidence="1">
    <location>
        <position position="218"/>
    </location>
</feature>
<proteinExistence type="predicted"/>
<gene>
    <name evidence="1" type="ORF">S01H4_27353</name>
</gene>
<organism evidence="1">
    <name type="scientific">marine sediment metagenome</name>
    <dbReference type="NCBI Taxonomy" id="412755"/>
    <lineage>
        <taxon>unclassified sequences</taxon>
        <taxon>metagenomes</taxon>
        <taxon>ecological metagenomes</taxon>
    </lineage>
</organism>
<sequence length="218" mass="22471">MPFFAADSIGSPVALADGDSVFLTIYYPSGTVAFLDTLAYNGAAITVSTFSGWTVYNWKAAIADIDGTPVEGTYSYWIIVDDNTGAALGTPSKGTFQLYTTADFDATLDENAAILDSLQRFTKAATDSLQAILDSLQATLDVNVVSVAADAIEAGDFKTAAIDADAIAANAIGSSELAAGAISYAEITADAIGASELAADAVTEIVTAMWNYVLVDTG</sequence>
<evidence type="ECO:0000313" key="1">
    <source>
        <dbReference type="EMBL" id="GAG76327.1"/>
    </source>
</evidence>
<dbReference type="AlphaFoldDB" id="X1B4U4"/>
<comment type="caution">
    <text evidence="1">The sequence shown here is derived from an EMBL/GenBank/DDBJ whole genome shotgun (WGS) entry which is preliminary data.</text>
</comment>
<name>X1B4U4_9ZZZZ</name>
<dbReference type="EMBL" id="BART01013355">
    <property type="protein sequence ID" value="GAG76327.1"/>
    <property type="molecule type" value="Genomic_DNA"/>
</dbReference>
<protein>
    <submittedName>
        <fullName evidence="1">Uncharacterized protein</fullName>
    </submittedName>
</protein>
<accession>X1B4U4</accession>
<reference evidence="1" key="1">
    <citation type="journal article" date="2014" name="Front. Microbiol.">
        <title>High frequency of phylogenetically diverse reductive dehalogenase-homologous genes in deep subseafloor sedimentary metagenomes.</title>
        <authorList>
            <person name="Kawai M."/>
            <person name="Futagami T."/>
            <person name="Toyoda A."/>
            <person name="Takaki Y."/>
            <person name="Nishi S."/>
            <person name="Hori S."/>
            <person name="Arai W."/>
            <person name="Tsubouchi T."/>
            <person name="Morono Y."/>
            <person name="Uchiyama I."/>
            <person name="Ito T."/>
            <person name="Fujiyama A."/>
            <person name="Inagaki F."/>
            <person name="Takami H."/>
        </authorList>
    </citation>
    <scope>NUCLEOTIDE SEQUENCE</scope>
    <source>
        <strain evidence="1">Expedition CK06-06</strain>
    </source>
</reference>